<dbReference type="Proteomes" id="UP001066276">
    <property type="component" value="Chromosome 3_1"/>
</dbReference>
<feature type="compositionally biased region" description="Basic and acidic residues" evidence="1">
    <location>
        <begin position="1"/>
        <end position="16"/>
    </location>
</feature>
<reference evidence="2" key="1">
    <citation type="journal article" date="2022" name="bioRxiv">
        <title>Sequencing and chromosome-scale assembly of the giantPleurodeles waltlgenome.</title>
        <authorList>
            <person name="Brown T."/>
            <person name="Elewa A."/>
            <person name="Iarovenko S."/>
            <person name="Subramanian E."/>
            <person name="Araus A.J."/>
            <person name="Petzold A."/>
            <person name="Susuki M."/>
            <person name="Suzuki K.-i.T."/>
            <person name="Hayashi T."/>
            <person name="Toyoda A."/>
            <person name="Oliveira C."/>
            <person name="Osipova E."/>
            <person name="Leigh N.D."/>
            <person name="Simon A."/>
            <person name="Yun M.H."/>
        </authorList>
    </citation>
    <scope>NUCLEOTIDE SEQUENCE</scope>
    <source>
        <strain evidence="2">20211129_DDA</strain>
        <tissue evidence="2">Liver</tissue>
    </source>
</reference>
<organism evidence="2 3">
    <name type="scientific">Pleurodeles waltl</name>
    <name type="common">Iberian ribbed newt</name>
    <dbReference type="NCBI Taxonomy" id="8319"/>
    <lineage>
        <taxon>Eukaryota</taxon>
        <taxon>Metazoa</taxon>
        <taxon>Chordata</taxon>
        <taxon>Craniata</taxon>
        <taxon>Vertebrata</taxon>
        <taxon>Euteleostomi</taxon>
        <taxon>Amphibia</taxon>
        <taxon>Batrachia</taxon>
        <taxon>Caudata</taxon>
        <taxon>Salamandroidea</taxon>
        <taxon>Salamandridae</taxon>
        <taxon>Pleurodelinae</taxon>
        <taxon>Pleurodeles</taxon>
    </lineage>
</organism>
<evidence type="ECO:0000313" key="3">
    <source>
        <dbReference type="Proteomes" id="UP001066276"/>
    </source>
</evidence>
<feature type="region of interest" description="Disordered" evidence="1">
    <location>
        <begin position="1"/>
        <end position="35"/>
    </location>
</feature>
<name>A0AAV7UKI7_PLEWA</name>
<dbReference type="EMBL" id="JANPWB010000005">
    <property type="protein sequence ID" value="KAJ1189532.1"/>
    <property type="molecule type" value="Genomic_DNA"/>
</dbReference>
<evidence type="ECO:0000313" key="2">
    <source>
        <dbReference type="EMBL" id="KAJ1189532.1"/>
    </source>
</evidence>
<accession>A0AAV7UKI7</accession>
<protein>
    <submittedName>
        <fullName evidence="2">Uncharacterized protein</fullName>
    </submittedName>
</protein>
<comment type="caution">
    <text evidence="2">The sequence shown here is derived from an EMBL/GenBank/DDBJ whole genome shotgun (WGS) entry which is preliminary data.</text>
</comment>
<gene>
    <name evidence="2" type="ORF">NDU88_006277</name>
</gene>
<evidence type="ECO:0000256" key="1">
    <source>
        <dbReference type="SAM" id="MobiDB-lite"/>
    </source>
</evidence>
<proteinExistence type="predicted"/>
<keyword evidence="3" id="KW-1185">Reference proteome</keyword>
<dbReference type="AlphaFoldDB" id="A0AAV7UKI7"/>
<sequence>MLIAEVRGRIQSDKRGPSLSLSRGHHCAGPSGGRNAAQAVTAQPVMSLSGLLALTSPVNYQGGSSALCRRDSAPPPNNSLLRMPFQPVMPIRHSKDPPLLPAPFRLRNRPCFSIGV</sequence>